<dbReference type="GO" id="GO:0003899">
    <property type="term" value="F:DNA-directed RNA polymerase activity"/>
    <property type="evidence" value="ECO:0007669"/>
    <property type="project" value="InterPro"/>
</dbReference>
<dbReference type="EMBL" id="BANC01000045">
    <property type="protein sequence ID" value="GAN80412.1"/>
    <property type="molecule type" value="Genomic_DNA"/>
</dbReference>
<protein>
    <recommendedName>
        <fullName evidence="1">RNA polymerase alpha subunit C-terminal domain-containing protein</fullName>
    </recommendedName>
</protein>
<accession>A0A0D6PFG8</accession>
<dbReference type="InterPro" id="IPR011260">
    <property type="entry name" value="RNAP_asu_C"/>
</dbReference>
<dbReference type="STRING" id="1120923.SAMN02746095_03309"/>
<reference evidence="2 3" key="1">
    <citation type="submission" date="2012-11" db="EMBL/GenBank/DDBJ databases">
        <title>Whole genome sequence of Acidocella aminolytica 101 = DSM 11237.</title>
        <authorList>
            <person name="Azuma Y."/>
            <person name="Higashiura N."/>
            <person name="Hirakawa H."/>
            <person name="Matsushita K."/>
        </authorList>
    </citation>
    <scope>NUCLEOTIDE SEQUENCE [LARGE SCALE GENOMIC DNA]</scope>
    <source>
        <strain evidence="3">101 / DSM 11237</strain>
    </source>
</reference>
<comment type="caution">
    <text evidence="2">The sequence shown here is derived from an EMBL/GenBank/DDBJ whole genome shotgun (WGS) entry which is preliminary data.</text>
</comment>
<dbReference type="Gene3D" id="1.10.150.20">
    <property type="entry name" value="5' to 3' exonuclease, C-terminal subdomain"/>
    <property type="match status" value="1"/>
</dbReference>
<feature type="domain" description="RNA polymerase alpha subunit C-terminal" evidence="1">
    <location>
        <begin position="9"/>
        <end position="67"/>
    </location>
</feature>
<gene>
    <name evidence="2" type="ORF">Aam_046_053</name>
</gene>
<dbReference type="Pfam" id="PF03118">
    <property type="entry name" value="RNA_pol_A_CTD"/>
    <property type="match status" value="1"/>
</dbReference>
<sequence>MKNKMRDNHTTEITDLEQLELSVRARNSLTMDGILSVEQVRILGHRGLLKLPTLGRKAANEVWAAVQGIVIDGDITAND</sequence>
<keyword evidence="3" id="KW-1185">Reference proteome</keyword>
<name>A0A0D6PFG8_9PROT</name>
<evidence type="ECO:0000259" key="1">
    <source>
        <dbReference type="Pfam" id="PF03118"/>
    </source>
</evidence>
<dbReference type="GO" id="GO:0006351">
    <property type="term" value="P:DNA-templated transcription"/>
    <property type="evidence" value="ECO:0007669"/>
    <property type="project" value="InterPro"/>
</dbReference>
<dbReference type="Proteomes" id="UP000032668">
    <property type="component" value="Unassembled WGS sequence"/>
</dbReference>
<dbReference type="AlphaFoldDB" id="A0A0D6PFG8"/>
<dbReference type="GO" id="GO:0003677">
    <property type="term" value="F:DNA binding"/>
    <property type="evidence" value="ECO:0007669"/>
    <property type="project" value="InterPro"/>
</dbReference>
<dbReference type="RefSeq" id="WP_158320107.1">
    <property type="nucleotide sequence ID" value="NZ_BANC01000045.1"/>
</dbReference>
<proteinExistence type="predicted"/>
<organism evidence="2 3">
    <name type="scientific">Acidocella aminolytica 101 = DSM 11237</name>
    <dbReference type="NCBI Taxonomy" id="1120923"/>
    <lineage>
        <taxon>Bacteria</taxon>
        <taxon>Pseudomonadati</taxon>
        <taxon>Pseudomonadota</taxon>
        <taxon>Alphaproteobacteria</taxon>
        <taxon>Acetobacterales</taxon>
        <taxon>Acidocellaceae</taxon>
        <taxon>Acidocella</taxon>
    </lineage>
</organism>
<dbReference type="SUPFAM" id="SSF47789">
    <property type="entry name" value="C-terminal domain of RNA polymerase alpha subunit"/>
    <property type="match status" value="1"/>
</dbReference>
<evidence type="ECO:0000313" key="3">
    <source>
        <dbReference type="Proteomes" id="UP000032668"/>
    </source>
</evidence>
<evidence type="ECO:0000313" key="2">
    <source>
        <dbReference type="EMBL" id="GAN80412.1"/>
    </source>
</evidence>